<feature type="compositionally biased region" description="Polar residues" evidence="5">
    <location>
        <begin position="914"/>
        <end position="928"/>
    </location>
</feature>
<name>A0AAW1Q766_9CHLO</name>
<evidence type="ECO:0000259" key="7">
    <source>
        <dbReference type="Pfam" id="PF13515"/>
    </source>
</evidence>
<feature type="domain" description="Integral membrane bound transporter" evidence="7">
    <location>
        <begin position="539"/>
        <end position="663"/>
    </location>
</feature>
<dbReference type="EMBL" id="JALJOR010000004">
    <property type="protein sequence ID" value="KAK9817761.1"/>
    <property type="molecule type" value="Genomic_DNA"/>
</dbReference>
<feature type="transmembrane region" description="Helical" evidence="6">
    <location>
        <begin position="163"/>
        <end position="183"/>
    </location>
</feature>
<dbReference type="PANTHER" id="PTHR47804:SF3">
    <property type="entry name" value="PROTEIN BRE4"/>
    <property type="match status" value="1"/>
</dbReference>
<dbReference type="PANTHER" id="PTHR47804">
    <property type="entry name" value="60S RIBOSOMAL PROTEIN L19"/>
    <property type="match status" value="1"/>
</dbReference>
<keyword evidence="2 6" id="KW-0812">Transmembrane</keyword>
<feature type="transmembrane region" description="Helical" evidence="6">
    <location>
        <begin position="468"/>
        <end position="486"/>
    </location>
</feature>
<feature type="transmembrane region" description="Helical" evidence="6">
    <location>
        <begin position="511"/>
        <end position="532"/>
    </location>
</feature>
<evidence type="ECO:0000256" key="6">
    <source>
        <dbReference type="SAM" id="Phobius"/>
    </source>
</evidence>
<dbReference type="Proteomes" id="UP001489004">
    <property type="component" value="Unassembled WGS sequence"/>
</dbReference>
<keyword evidence="4 6" id="KW-0472">Membrane</keyword>
<dbReference type="AlphaFoldDB" id="A0AAW1Q766"/>
<feature type="transmembrane region" description="Helical" evidence="6">
    <location>
        <begin position="563"/>
        <end position="582"/>
    </location>
</feature>
<comment type="caution">
    <text evidence="8">The sequence shown here is derived from an EMBL/GenBank/DDBJ whole genome shotgun (WGS) entry which is preliminary data.</text>
</comment>
<feature type="transmembrane region" description="Helical" evidence="6">
    <location>
        <begin position="38"/>
        <end position="56"/>
    </location>
</feature>
<feature type="transmembrane region" description="Helical" evidence="6">
    <location>
        <begin position="539"/>
        <end position="557"/>
    </location>
</feature>
<feature type="transmembrane region" description="Helical" evidence="6">
    <location>
        <begin position="594"/>
        <end position="612"/>
    </location>
</feature>
<feature type="transmembrane region" description="Helical" evidence="6">
    <location>
        <begin position="122"/>
        <end position="143"/>
    </location>
</feature>
<evidence type="ECO:0000256" key="4">
    <source>
        <dbReference type="ARBA" id="ARBA00023136"/>
    </source>
</evidence>
<reference evidence="8 9" key="1">
    <citation type="journal article" date="2024" name="Nat. Commun.">
        <title>Phylogenomics reveals the evolutionary origins of lichenization in chlorophyte algae.</title>
        <authorList>
            <person name="Puginier C."/>
            <person name="Libourel C."/>
            <person name="Otte J."/>
            <person name="Skaloud P."/>
            <person name="Haon M."/>
            <person name="Grisel S."/>
            <person name="Petersen M."/>
            <person name="Berrin J.G."/>
            <person name="Delaux P.M."/>
            <person name="Dal Grande F."/>
            <person name="Keller J."/>
        </authorList>
    </citation>
    <scope>NUCLEOTIDE SEQUENCE [LARGE SCALE GENOMIC DNA]</scope>
    <source>
        <strain evidence="8 9">SAG 2043</strain>
    </source>
</reference>
<evidence type="ECO:0000256" key="5">
    <source>
        <dbReference type="SAM" id="MobiDB-lite"/>
    </source>
</evidence>
<feature type="region of interest" description="Disordered" evidence="5">
    <location>
        <begin position="211"/>
        <end position="239"/>
    </location>
</feature>
<sequence>MASKLKGAITYPMLQSAAQLAVGTFIISLWVFVNKLTFPRICTLATWFIIDIVMVSTSTHMGSRLLGALVPIGAACISIVYAGAVLNLAHAAGPHHVTLLQCILGSVAFLPLVCVRATRSPLVAGVGTLFLLYGGVAYLSGQLSWPYRLLWKNVVWHLIYENFIASIATGFVGVFVLPCLAYTDMRRTLAGALGGLSASAAEYSKHIWREDGKPGSTMDGKLEGLEKPEQQNHGGGDALSELSRQAAGTKMLEELTDEQYLTRIRLLTDSQPSKDGAASASAALQPAPSALSLRPLLAKARGLSSLAAFEPPFVLPGPFSAAAWAAATDSVDALLTRVAAFESLLTEEQPLLASSDLLRYFQHDFSQAFRDLHARIAATLAEWQQAVAHGRPVPPQDWAHVKGYWSRYAGAEEQVEQMLGSANQVRIVLFMMTITRSMLDSLQATQTALNAALTPTPDNTGVKATVRWFLGLVPVTLGLLWFKRFFEVLFNDLPAWLSSWASFKAGLQDRMFQYGVKLYALIVVTLVAILVMNERITSLRTWNIYNTYLAAVLVMLPKVDATVTSGVFRALGTFIGACFGYLVMSNAELASNPYWLMLLLVAVAFVLGFWSLGGLKLGILFALLSFNALILCQYLDGPPKAGTKHYWAARIVPIVLGSVYPILWNACILPVYVSTEAMSELAHAFQQAIALLRLYGRAQFIAAEQAAGLPTTPKDRKQPNIKGVLEKTVAAPIAAVQASLATETVIWPRFVLVQPPVVHKTLAAMQVLLNHLAAVRIAAEQYTKHVELIQRVGSRVGSAYFLGFSEPLADEVRQLEQNLTQMADDIQRLVNNVERPAVADLHKQIEEFEVGRMHLRSHFLQLRAQFHKDVAKGKYLVHTMSGKLASRFQKPAEPPAEQLQIVVEGQAVHGQASLPATTTTEGDSTARQHSAAGMADSASGPESTPQQAGAFERQLGQTSSQGLSSGDAIRFMSWVHALLGCLDQMTRVAKLILAHEQQLQQNRWFALPWQPER</sequence>
<feature type="transmembrane region" description="Helical" evidence="6">
    <location>
        <begin position="618"/>
        <end position="635"/>
    </location>
</feature>
<keyword evidence="3 6" id="KW-1133">Transmembrane helix</keyword>
<dbReference type="InterPro" id="IPR052430">
    <property type="entry name" value="IVT-Associated"/>
</dbReference>
<keyword evidence="9" id="KW-1185">Reference proteome</keyword>
<accession>A0AAW1Q766</accession>
<evidence type="ECO:0000256" key="1">
    <source>
        <dbReference type="ARBA" id="ARBA00004141"/>
    </source>
</evidence>
<evidence type="ECO:0000313" key="9">
    <source>
        <dbReference type="Proteomes" id="UP001489004"/>
    </source>
</evidence>
<dbReference type="InterPro" id="IPR049453">
    <property type="entry name" value="Memb_transporter_dom"/>
</dbReference>
<feature type="compositionally biased region" description="Basic and acidic residues" evidence="5">
    <location>
        <begin position="220"/>
        <end position="230"/>
    </location>
</feature>
<feature type="transmembrane region" description="Helical" evidence="6">
    <location>
        <begin position="647"/>
        <end position="673"/>
    </location>
</feature>
<gene>
    <name evidence="8" type="ORF">WJX72_001751</name>
</gene>
<evidence type="ECO:0000256" key="3">
    <source>
        <dbReference type="ARBA" id="ARBA00022989"/>
    </source>
</evidence>
<feature type="region of interest" description="Disordered" evidence="5">
    <location>
        <begin position="910"/>
        <end position="959"/>
    </location>
</feature>
<feature type="transmembrane region" description="Helical" evidence="6">
    <location>
        <begin position="12"/>
        <end position="32"/>
    </location>
</feature>
<feature type="transmembrane region" description="Helical" evidence="6">
    <location>
        <begin position="95"/>
        <end position="115"/>
    </location>
</feature>
<organism evidence="8 9">
    <name type="scientific">[Myrmecia] bisecta</name>
    <dbReference type="NCBI Taxonomy" id="41462"/>
    <lineage>
        <taxon>Eukaryota</taxon>
        <taxon>Viridiplantae</taxon>
        <taxon>Chlorophyta</taxon>
        <taxon>core chlorophytes</taxon>
        <taxon>Trebouxiophyceae</taxon>
        <taxon>Trebouxiales</taxon>
        <taxon>Trebouxiaceae</taxon>
        <taxon>Myrmecia</taxon>
    </lineage>
</organism>
<evidence type="ECO:0000256" key="2">
    <source>
        <dbReference type="ARBA" id="ARBA00022692"/>
    </source>
</evidence>
<dbReference type="GO" id="GO:0016020">
    <property type="term" value="C:membrane"/>
    <property type="evidence" value="ECO:0007669"/>
    <property type="project" value="UniProtKB-SubCell"/>
</dbReference>
<feature type="transmembrane region" description="Helical" evidence="6">
    <location>
        <begin position="68"/>
        <end position="89"/>
    </location>
</feature>
<dbReference type="Pfam" id="PF13515">
    <property type="entry name" value="FUSC_2"/>
    <property type="match status" value="1"/>
</dbReference>
<proteinExistence type="predicted"/>
<protein>
    <recommendedName>
        <fullName evidence="7">Integral membrane bound transporter domain-containing protein</fullName>
    </recommendedName>
</protein>
<comment type="subcellular location">
    <subcellularLocation>
        <location evidence="1">Membrane</location>
        <topology evidence="1">Multi-pass membrane protein</topology>
    </subcellularLocation>
</comment>
<evidence type="ECO:0000313" key="8">
    <source>
        <dbReference type="EMBL" id="KAK9817761.1"/>
    </source>
</evidence>